<evidence type="ECO:0000313" key="3">
    <source>
        <dbReference type="Proteomes" id="UP000187406"/>
    </source>
</evidence>
<name>A0A1Q3B145_CEPFO</name>
<feature type="region of interest" description="Disordered" evidence="1">
    <location>
        <begin position="1"/>
        <end position="44"/>
    </location>
</feature>
<gene>
    <name evidence="2" type="ORF">CFOL_v3_05207</name>
</gene>
<comment type="caution">
    <text evidence="2">The sequence shown here is derived from an EMBL/GenBank/DDBJ whole genome shotgun (WGS) entry which is preliminary data.</text>
</comment>
<keyword evidence="3" id="KW-1185">Reference proteome</keyword>
<dbReference type="AlphaFoldDB" id="A0A1Q3B145"/>
<evidence type="ECO:0000313" key="2">
    <source>
        <dbReference type="EMBL" id="GAV61680.1"/>
    </source>
</evidence>
<dbReference type="Proteomes" id="UP000187406">
    <property type="component" value="Unassembled WGS sequence"/>
</dbReference>
<protein>
    <submittedName>
        <fullName evidence="2">Uncharacterized protein</fullName>
    </submittedName>
</protein>
<sequence length="150" mass="17124">MPRTKQAAKKKDASSSQPKKSTKRQRLEIREPSPDPALQSDSESEELVPLRNVIFVDKRVMGGRNIDLDFCSSEFSFVSWLDNLHLLRLVQISDPFYIKLVKEFYVNLQIASSPNEEFALSSSVKGQRIYLDARILASILHIPHTGLYVF</sequence>
<accession>A0A1Q3B145</accession>
<proteinExistence type="predicted"/>
<dbReference type="InParanoid" id="A0A1Q3B145"/>
<evidence type="ECO:0000256" key="1">
    <source>
        <dbReference type="SAM" id="MobiDB-lite"/>
    </source>
</evidence>
<organism evidence="2 3">
    <name type="scientific">Cephalotus follicularis</name>
    <name type="common">Albany pitcher plant</name>
    <dbReference type="NCBI Taxonomy" id="3775"/>
    <lineage>
        <taxon>Eukaryota</taxon>
        <taxon>Viridiplantae</taxon>
        <taxon>Streptophyta</taxon>
        <taxon>Embryophyta</taxon>
        <taxon>Tracheophyta</taxon>
        <taxon>Spermatophyta</taxon>
        <taxon>Magnoliopsida</taxon>
        <taxon>eudicotyledons</taxon>
        <taxon>Gunneridae</taxon>
        <taxon>Pentapetalae</taxon>
        <taxon>rosids</taxon>
        <taxon>fabids</taxon>
        <taxon>Oxalidales</taxon>
        <taxon>Cephalotaceae</taxon>
        <taxon>Cephalotus</taxon>
    </lineage>
</organism>
<dbReference type="EMBL" id="BDDD01000221">
    <property type="protein sequence ID" value="GAV61680.1"/>
    <property type="molecule type" value="Genomic_DNA"/>
</dbReference>
<reference evidence="3" key="1">
    <citation type="submission" date="2016-04" db="EMBL/GenBank/DDBJ databases">
        <title>Cephalotus genome sequencing.</title>
        <authorList>
            <person name="Fukushima K."/>
            <person name="Hasebe M."/>
            <person name="Fang X."/>
        </authorList>
    </citation>
    <scope>NUCLEOTIDE SEQUENCE [LARGE SCALE GENOMIC DNA]</scope>
    <source>
        <strain evidence="3">cv. St1</strain>
    </source>
</reference>